<dbReference type="PANTHER" id="PTHR12442">
    <property type="entry name" value="DYNEIN INTERMEDIATE CHAIN"/>
    <property type="match status" value="1"/>
</dbReference>
<reference evidence="6" key="2">
    <citation type="submission" date="2025-08" db="UniProtKB">
        <authorList>
            <consortium name="Ensembl"/>
        </authorList>
    </citation>
    <scope>IDENTIFICATION</scope>
</reference>
<dbReference type="Proteomes" id="UP000005226">
    <property type="component" value="Chromosome 6"/>
</dbReference>
<evidence type="ECO:0000256" key="4">
    <source>
        <dbReference type="ARBA" id="ARBA00022737"/>
    </source>
</evidence>
<dbReference type="Ensembl" id="ENSTRUT00000065160.1">
    <property type="protein sequence ID" value="ENSTRUP00000057644.1"/>
    <property type="gene ID" value="ENSTRUG00000014025.3"/>
</dbReference>
<evidence type="ECO:0000256" key="3">
    <source>
        <dbReference type="ARBA" id="ARBA00022574"/>
    </source>
</evidence>
<dbReference type="InterPro" id="IPR001680">
    <property type="entry name" value="WD40_rpt"/>
</dbReference>
<gene>
    <name evidence="6" type="primary">dync2i2</name>
</gene>
<dbReference type="GO" id="GO:0045503">
    <property type="term" value="F:dynein light chain binding"/>
    <property type="evidence" value="ECO:0007669"/>
    <property type="project" value="TreeGrafter"/>
</dbReference>
<dbReference type="OMA" id="SYVCAWN"/>
<keyword evidence="7" id="KW-1185">Reference proteome</keyword>
<protein>
    <submittedName>
        <fullName evidence="6">Dynein 2 intermediate chain 2</fullName>
    </submittedName>
</protein>
<proteinExistence type="predicted"/>
<keyword evidence="2" id="KW-0963">Cytoplasm</keyword>
<dbReference type="InterPro" id="IPR036322">
    <property type="entry name" value="WD40_repeat_dom_sf"/>
</dbReference>
<dbReference type="FunCoup" id="A0A674M8M9">
    <property type="interactions" value="207"/>
</dbReference>
<evidence type="ECO:0000313" key="7">
    <source>
        <dbReference type="Proteomes" id="UP000005226"/>
    </source>
</evidence>
<dbReference type="InterPro" id="IPR015943">
    <property type="entry name" value="WD40/YVTN_repeat-like_dom_sf"/>
</dbReference>
<accession>A0A674M8M9</accession>
<organism evidence="6 7">
    <name type="scientific">Takifugu rubripes</name>
    <name type="common">Japanese pufferfish</name>
    <name type="synonym">Fugu rubripes</name>
    <dbReference type="NCBI Taxonomy" id="31033"/>
    <lineage>
        <taxon>Eukaryota</taxon>
        <taxon>Metazoa</taxon>
        <taxon>Chordata</taxon>
        <taxon>Craniata</taxon>
        <taxon>Vertebrata</taxon>
        <taxon>Euteleostomi</taxon>
        <taxon>Actinopterygii</taxon>
        <taxon>Neopterygii</taxon>
        <taxon>Teleostei</taxon>
        <taxon>Neoteleostei</taxon>
        <taxon>Acanthomorphata</taxon>
        <taxon>Eupercaria</taxon>
        <taxon>Tetraodontiformes</taxon>
        <taxon>Tetradontoidea</taxon>
        <taxon>Tetraodontidae</taxon>
        <taxon>Takifugu</taxon>
    </lineage>
</organism>
<dbReference type="Gene3D" id="2.130.10.10">
    <property type="entry name" value="YVTN repeat-like/Quinoprotein amine dehydrogenase"/>
    <property type="match status" value="2"/>
</dbReference>
<dbReference type="PANTHER" id="PTHR12442:SF26">
    <property type="entry name" value="CYTOPLASMIC DYNEIN 2 INTERMEDIATE CHAIN 2"/>
    <property type="match status" value="1"/>
</dbReference>
<dbReference type="GO" id="GO:0005868">
    <property type="term" value="C:cytoplasmic dynein complex"/>
    <property type="evidence" value="ECO:0007669"/>
    <property type="project" value="TreeGrafter"/>
</dbReference>
<dbReference type="GeneTree" id="ENSGT00940000158483"/>
<dbReference type="GO" id="GO:0021915">
    <property type="term" value="P:neural tube development"/>
    <property type="evidence" value="ECO:0007669"/>
    <property type="project" value="Ensembl"/>
</dbReference>
<evidence type="ECO:0000256" key="2">
    <source>
        <dbReference type="ARBA" id="ARBA00022490"/>
    </source>
</evidence>
<evidence type="ECO:0000256" key="5">
    <source>
        <dbReference type="SAM" id="MobiDB-lite"/>
    </source>
</evidence>
<dbReference type="SMART" id="SM00320">
    <property type="entry name" value="WD40"/>
    <property type="match status" value="5"/>
</dbReference>
<dbReference type="GO" id="GO:0042073">
    <property type="term" value="P:intraciliary transport"/>
    <property type="evidence" value="ECO:0007669"/>
    <property type="project" value="Ensembl"/>
</dbReference>
<sequence>MPVLDAGMLTDEVLEAVSVESRWRSSQRPTQETKACQTAAVHTAEAELQARSTTATGSQTEPQNQISEQCLLNHEDLDPEGLKNFLQQVEDTVIRQLVRNSRSHAFDGFQVNWKDPSNLVSCHHSLQHPGGVERNLHVTKVSWSCTGAVLACAYGRMDDGDWSTEPSHVCTWNLFSRKLKPKQADVVIDVPTAVTALCCHPRQASVIAGGLYSGRVVVWDTNQTDDPVLAQTGISADSHREPVCEVVWVPLQKKAAFGVLSACSGGKVLLWVLDAAQHVLVLNAAYALESQQIPQCQGLKARGCSSVGITSLALSPWDPDTFLVGSEGGLLLRCSFSSKIPSTAPSDGHSLTHRAPAVFSFRPGSGPVHSIHSSPFHWNLFVSAGTDGLAHLHSLLQSEPLFSLKVSDSYVFQVQWSPSRPLVFAAATSQGEVQVFDLGHRSLRPVATLEQGGGGGAATCLAFNAHNPQLLAVGRTDGTGHVSIPATTDSQVVTQQQDWRNGRLHPTFLHPSHTCWDPQCPVWPQTQDRAPPLPPWAGHSPESEDTT</sequence>
<dbReference type="InParanoid" id="A0A674M8M9"/>
<keyword evidence="3" id="KW-0853">WD repeat</keyword>
<reference evidence="6" key="3">
    <citation type="submission" date="2025-09" db="UniProtKB">
        <authorList>
            <consortium name="Ensembl"/>
        </authorList>
    </citation>
    <scope>IDENTIFICATION</scope>
</reference>
<dbReference type="GO" id="GO:0097014">
    <property type="term" value="C:ciliary plasm"/>
    <property type="evidence" value="ECO:0007669"/>
    <property type="project" value="TreeGrafter"/>
</dbReference>
<keyword evidence="4" id="KW-0677">Repeat</keyword>
<dbReference type="SUPFAM" id="SSF50978">
    <property type="entry name" value="WD40 repeat-like"/>
    <property type="match status" value="1"/>
</dbReference>
<comment type="subcellular location">
    <subcellularLocation>
        <location evidence="1">Cytoplasm</location>
    </subcellularLocation>
</comment>
<dbReference type="InterPro" id="IPR050687">
    <property type="entry name" value="Dynein_IC"/>
</dbReference>
<dbReference type="AlphaFoldDB" id="A0A674M8M9"/>
<evidence type="ECO:0000313" key="6">
    <source>
        <dbReference type="Ensembl" id="ENSTRUP00000057644.1"/>
    </source>
</evidence>
<evidence type="ECO:0000256" key="1">
    <source>
        <dbReference type="ARBA" id="ARBA00004496"/>
    </source>
</evidence>
<feature type="region of interest" description="Disordered" evidence="5">
    <location>
        <begin position="523"/>
        <end position="547"/>
    </location>
</feature>
<dbReference type="GO" id="GO:0045504">
    <property type="term" value="F:dynein heavy chain binding"/>
    <property type="evidence" value="ECO:0007669"/>
    <property type="project" value="TreeGrafter"/>
</dbReference>
<reference evidence="6 7" key="1">
    <citation type="journal article" date="2011" name="Genome Biol. Evol.">
        <title>Integration of the genetic map and genome assembly of fugu facilitates insights into distinct features of genome evolution in teleosts and mammals.</title>
        <authorList>
            <person name="Kai W."/>
            <person name="Kikuchi K."/>
            <person name="Tohari S."/>
            <person name="Chew A.K."/>
            <person name="Tay A."/>
            <person name="Fujiwara A."/>
            <person name="Hosoya S."/>
            <person name="Suetake H."/>
            <person name="Naruse K."/>
            <person name="Brenner S."/>
            <person name="Suzuki Y."/>
            <person name="Venkatesh B."/>
        </authorList>
    </citation>
    <scope>NUCLEOTIDE SEQUENCE [LARGE SCALE GENOMIC DNA]</scope>
</reference>
<name>A0A674M8M9_TAKRU</name>